<name>A0AAN9Q9Z8_CANGL</name>
<dbReference type="AlphaFoldDB" id="A0AAN9Q9Z8"/>
<gene>
    <name evidence="1" type="ORF">VNO77_26845</name>
</gene>
<evidence type="ECO:0000313" key="2">
    <source>
        <dbReference type="Proteomes" id="UP001367508"/>
    </source>
</evidence>
<organism evidence="1 2">
    <name type="scientific">Canavalia gladiata</name>
    <name type="common">Sword bean</name>
    <name type="synonym">Dolichos gladiatus</name>
    <dbReference type="NCBI Taxonomy" id="3824"/>
    <lineage>
        <taxon>Eukaryota</taxon>
        <taxon>Viridiplantae</taxon>
        <taxon>Streptophyta</taxon>
        <taxon>Embryophyta</taxon>
        <taxon>Tracheophyta</taxon>
        <taxon>Spermatophyta</taxon>
        <taxon>Magnoliopsida</taxon>
        <taxon>eudicotyledons</taxon>
        <taxon>Gunneridae</taxon>
        <taxon>Pentapetalae</taxon>
        <taxon>rosids</taxon>
        <taxon>fabids</taxon>
        <taxon>Fabales</taxon>
        <taxon>Fabaceae</taxon>
        <taxon>Papilionoideae</taxon>
        <taxon>50 kb inversion clade</taxon>
        <taxon>NPAAA clade</taxon>
        <taxon>indigoferoid/millettioid clade</taxon>
        <taxon>Phaseoleae</taxon>
        <taxon>Canavalia</taxon>
    </lineage>
</organism>
<proteinExistence type="predicted"/>
<keyword evidence="2" id="KW-1185">Reference proteome</keyword>
<accession>A0AAN9Q9Z8</accession>
<dbReference type="EMBL" id="JAYMYQ010000006">
    <property type="protein sequence ID" value="KAK7323373.1"/>
    <property type="molecule type" value="Genomic_DNA"/>
</dbReference>
<dbReference type="Proteomes" id="UP001367508">
    <property type="component" value="Unassembled WGS sequence"/>
</dbReference>
<sequence length="70" mass="7500">MGEILSTGSSQGQRRSTVINLESAPVFRKRRRGGSSFLCSDITVVIHAASLFYPHGSKTYAPVMLSGTLA</sequence>
<comment type="caution">
    <text evidence="1">The sequence shown here is derived from an EMBL/GenBank/DDBJ whole genome shotgun (WGS) entry which is preliminary data.</text>
</comment>
<evidence type="ECO:0000313" key="1">
    <source>
        <dbReference type="EMBL" id="KAK7323373.1"/>
    </source>
</evidence>
<reference evidence="1 2" key="1">
    <citation type="submission" date="2024-01" db="EMBL/GenBank/DDBJ databases">
        <title>The genomes of 5 underutilized Papilionoideae crops provide insights into root nodulation and disease resistanc.</title>
        <authorList>
            <person name="Jiang F."/>
        </authorList>
    </citation>
    <scope>NUCLEOTIDE SEQUENCE [LARGE SCALE GENOMIC DNA]</scope>
    <source>
        <strain evidence="1">LVBAO_FW01</strain>
        <tissue evidence="1">Leaves</tissue>
    </source>
</reference>
<protein>
    <submittedName>
        <fullName evidence="1">Uncharacterized protein</fullName>
    </submittedName>
</protein>